<sequence length="93" mass="10445">MVDVRLKDITKVFGKVVAVRNMNLEIRDKEFFAILGPSGCGKTTTLRIIAGLEKPTKGRVYFDNQAVTSLPAKFRDVAMVPQFYALYPTTVYN</sequence>
<keyword evidence="5" id="KW-0547">Nucleotide-binding</keyword>
<dbReference type="Pfam" id="PF00005">
    <property type="entry name" value="ABC_tran"/>
    <property type="match status" value="1"/>
</dbReference>
<evidence type="ECO:0000256" key="3">
    <source>
        <dbReference type="ARBA" id="ARBA00023136"/>
    </source>
</evidence>
<feature type="non-terminal residue" evidence="5">
    <location>
        <position position="93"/>
    </location>
</feature>
<dbReference type="GO" id="GO:0016887">
    <property type="term" value="F:ATP hydrolysis activity"/>
    <property type="evidence" value="ECO:0007669"/>
    <property type="project" value="InterPro"/>
</dbReference>
<organism evidence="5 6">
    <name type="scientific">candidate division Kazan bacterium</name>
    <dbReference type="NCBI Taxonomy" id="2202143"/>
    <lineage>
        <taxon>Bacteria</taxon>
        <taxon>Bacteria division Kazan-3B-28</taxon>
    </lineage>
</organism>
<dbReference type="GO" id="GO:0055052">
    <property type="term" value="C:ATP-binding cassette (ABC) transporter complex, substrate-binding subunit-containing"/>
    <property type="evidence" value="ECO:0007669"/>
    <property type="project" value="TreeGrafter"/>
</dbReference>
<comment type="caution">
    <text evidence="5">The sequence shown here is derived from an EMBL/GenBank/DDBJ whole genome shotgun (WGS) entry which is preliminary data.</text>
</comment>
<keyword evidence="2" id="KW-1278">Translocase</keyword>
<evidence type="ECO:0000313" key="6">
    <source>
        <dbReference type="Proteomes" id="UP000281261"/>
    </source>
</evidence>
<name>A0A420ZAY0_UNCK3</name>
<accession>A0A420ZAY0</accession>
<dbReference type="GO" id="GO:0005524">
    <property type="term" value="F:ATP binding"/>
    <property type="evidence" value="ECO:0007669"/>
    <property type="project" value="UniProtKB-KW"/>
</dbReference>
<dbReference type="InterPro" id="IPR047641">
    <property type="entry name" value="ABC_transpr_MalK/UgpC-like"/>
</dbReference>
<evidence type="ECO:0000259" key="4">
    <source>
        <dbReference type="Pfam" id="PF00005"/>
    </source>
</evidence>
<dbReference type="InterPro" id="IPR027417">
    <property type="entry name" value="P-loop_NTPase"/>
</dbReference>
<dbReference type="EMBL" id="QMNG01000122">
    <property type="protein sequence ID" value="RLC35775.1"/>
    <property type="molecule type" value="Genomic_DNA"/>
</dbReference>
<keyword evidence="1" id="KW-1003">Cell membrane</keyword>
<feature type="domain" description="ABC transporter" evidence="4">
    <location>
        <begin position="20"/>
        <end position="90"/>
    </location>
</feature>
<dbReference type="PANTHER" id="PTHR43875">
    <property type="entry name" value="MALTODEXTRIN IMPORT ATP-BINDING PROTEIN MSMX"/>
    <property type="match status" value="1"/>
</dbReference>
<keyword evidence="5" id="KW-0067">ATP-binding</keyword>
<keyword evidence="3" id="KW-0472">Membrane</keyword>
<proteinExistence type="predicted"/>
<protein>
    <submittedName>
        <fullName evidence="5">ABC transporter ATP-binding protein</fullName>
    </submittedName>
</protein>
<dbReference type="InterPro" id="IPR003439">
    <property type="entry name" value="ABC_transporter-like_ATP-bd"/>
</dbReference>
<dbReference type="Gene3D" id="3.40.50.300">
    <property type="entry name" value="P-loop containing nucleotide triphosphate hydrolases"/>
    <property type="match status" value="1"/>
</dbReference>
<dbReference type="Proteomes" id="UP000281261">
    <property type="component" value="Unassembled WGS sequence"/>
</dbReference>
<gene>
    <name evidence="5" type="ORF">DRH29_05795</name>
</gene>
<dbReference type="AlphaFoldDB" id="A0A420ZAY0"/>
<dbReference type="SUPFAM" id="SSF52540">
    <property type="entry name" value="P-loop containing nucleoside triphosphate hydrolases"/>
    <property type="match status" value="1"/>
</dbReference>
<evidence type="ECO:0000256" key="2">
    <source>
        <dbReference type="ARBA" id="ARBA00022967"/>
    </source>
</evidence>
<reference evidence="5 6" key="1">
    <citation type="submission" date="2018-06" db="EMBL/GenBank/DDBJ databases">
        <title>Extensive metabolic versatility and redundancy in microbially diverse, dynamic hydrothermal sediments.</title>
        <authorList>
            <person name="Dombrowski N."/>
            <person name="Teske A."/>
            <person name="Baker B.J."/>
        </authorList>
    </citation>
    <scope>NUCLEOTIDE SEQUENCE [LARGE SCALE GENOMIC DNA]</scope>
    <source>
        <strain evidence="5">B79_G16</strain>
    </source>
</reference>
<evidence type="ECO:0000313" key="5">
    <source>
        <dbReference type="EMBL" id="RLC35775.1"/>
    </source>
</evidence>
<dbReference type="PANTHER" id="PTHR43875:SF15">
    <property type="entry name" value="TREHALOSE IMPORT ATP-BINDING PROTEIN SUGC"/>
    <property type="match status" value="1"/>
</dbReference>
<evidence type="ECO:0000256" key="1">
    <source>
        <dbReference type="ARBA" id="ARBA00022475"/>
    </source>
</evidence>